<dbReference type="InterPro" id="IPR050490">
    <property type="entry name" value="Bact_solute-bd_prot1"/>
</dbReference>
<dbReference type="PANTHER" id="PTHR43649">
    <property type="entry name" value="ARABINOSE-BINDING PROTEIN-RELATED"/>
    <property type="match status" value="1"/>
</dbReference>
<comment type="caution">
    <text evidence="2">The sequence shown here is derived from an EMBL/GenBank/DDBJ whole genome shotgun (WGS) entry which is preliminary data.</text>
</comment>
<dbReference type="EMBL" id="JBHSED010000015">
    <property type="protein sequence ID" value="MFC4303793.1"/>
    <property type="molecule type" value="Genomic_DNA"/>
</dbReference>
<organism evidence="2 3">
    <name type="scientific">Cohnella boryungensis</name>
    <dbReference type="NCBI Taxonomy" id="768479"/>
    <lineage>
        <taxon>Bacteria</taxon>
        <taxon>Bacillati</taxon>
        <taxon>Bacillota</taxon>
        <taxon>Bacilli</taxon>
        <taxon>Bacillales</taxon>
        <taxon>Paenibacillaceae</taxon>
        <taxon>Cohnella</taxon>
    </lineage>
</organism>
<gene>
    <name evidence="2" type="ORF">ACFO1S_10095</name>
</gene>
<dbReference type="PANTHER" id="PTHR43649:SF32">
    <property type="entry name" value="SUGAR BINDING SECRETED PROTEIN"/>
    <property type="match status" value="1"/>
</dbReference>
<feature type="signal peptide" evidence="1">
    <location>
        <begin position="1"/>
        <end position="21"/>
    </location>
</feature>
<proteinExistence type="predicted"/>
<dbReference type="InterPro" id="IPR006059">
    <property type="entry name" value="SBP"/>
</dbReference>
<evidence type="ECO:0000313" key="3">
    <source>
        <dbReference type="Proteomes" id="UP001595755"/>
    </source>
</evidence>
<evidence type="ECO:0000313" key="2">
    <source>
        <dbReference type="EMBL" id="MFC4303793.1"/>
    </source>
</evidence>
<feature type="chain" id="PRO_5045888374" evidence="1">
    <location>
        <begin position="22"/>
        <end position="436"/>
    </location>
</feature>
<sequence length="436" mass="47213">MKLKALSSALLALCLVLIVSACGQNNNKNEASPSASGSASPSAGESGANGKITLKMWYWNGAISDSTIEAAKAKFPNVDLQAEKLPSGGDFLTKLKTTISGGGSGPDIVTMDAWISTMLTYKDKFLNLYDQGARDIKPEYLEWKWKMGATLDDQYLIGLPIDVAPVVLYYRADLFKEAGVASTPEEIRNQVKTTEDYLALMKQVKEKTGTQSGTLVDLFRSIMGQSSQNYFDVDGNYIGNKEHVKKAWDAAVTAYKEGVTFPFSSDSEKNAAMNNGKISSFTGASWAVGDVISAAPNTKGKWNIAYPPGGVGNQGGSFMGILNSTKYPKEAYEVVKFLVSPDNLIEGYKEFGNYPSTPGIYDSPEMVNQSEFFGGQDLSTVFGEAAKDVQIALTDSRDEMVINTLVAALGSVDAQKKDPEKAWTEAQEQILRQLSR</sequence>
<keyword evidence="3" id="KW-1185">Reference proteome</keyword>
<dbReference type="RefSeq" id="WP_204603744.1">
    <property type="nucleotide sequence ID" value="NZ_JBHSED010000015.1"/>
</dbReference>
<dbReference type="SUPFAM" id="SSF53850">
    <property type="entry name" value="Periplasmic binding protein-like II"/>
    <property type="match status" value="1"/>
</dbReference>
<accession>A0ABV8S8D9</accession>
<dbReference type="Proteomes" id="UP001595755">
    <property type="component" value="Unassembled WGS sequence"/>
</dbReference>
<keyword evidence="1" id="KW-0732">Signal</keyword>
<dbReference type="Pfam" id="PF13416">
    <property type="entry name" value="SBP_bac_8"/>
    <property type="match status" value="1"/>
</dbReference>
<protein>
    <submittedName>
        <fullName evidence="2">ABC transporter substrate-binding protein</fullName>
    </submittedName>
</protein>
<dbReference type="PROSITE" id="PS51257">
    <property type="entry name" value="PROKAR_LIPOPROTEIN"/>
    <property type="match status" value="1"/>
</dbReference>
<reference evidence="3" key="1">
    <citation type="journal article" date="2019" name="Int. J. Syst. Evol. Microbiol.">
        <title>The Global Catalogue of Microorganisms (GCM) 10K type strain sequencing project: providing services to taxonomists for standard genome sequencing and annotation.</title>
        <authorList>
            <consortium name="The Broad Institute Genomics Platform"/>
            <consortium name="The Broad Institute Genome Sequencing Center for Infectious Disease"/>
            <person name="Wu L."/>
            <person name="Ma J."/>
        </authorList>
    </citation>
    <scope>NUCLEOTIDE SEQUENCE [LARGE SCALE GENOMIC DNA]</scope>
    <source>
        <strain evidence="3">CGMCC 4.1641</strain>
    </source>
</reference>
<dbReference type="Gene3D" id="3.40.190.10">
    <property type="entry name" value="Periplasmic binding protein-like II"/>
    <property type="match status" value="1"/>
</dbReference>
<evidence type="ECO:0000256" key="1">
    <source>
        <dbReference type="SAM" id="SignalP"/>
    </source>
</evidence>
<name>A0ABV8S8D9_9BACL</name>